<dbReference type="InterPro" id="IPR036324">
    <property type="entry name" value="Mn/Fe_SOD_N_sf"/>
</dbReference>
<dbReference type="Pfam" id="PF02777">
    <property type="entry name" value="Sod_Fe_C"/>
    <property type="match status" value="2"/>
</dbReference>
<name>S3DS54_GLAL2</name>
<gene>
    <name evidence="3" type="ORF">GLAREA_00428</name>
</gene>
<proteinExistence type="predicted"/>
<feature type="domain" description="Manganese/iron superoxide dismutase C-terminal" evidence="2">
    <location>
        <begin position="222"/>
        <end position="269"/>
    </location>
</feature>
<dbReference type="GO" id="GO:0046872">
    <property type="term" value="F:metal ion binding"/>
    <property type="evidence" value="ECO:0007669"/>
    <property type="project" value="InterPro"/>
</dbReference>
<dbReference type="OrthoDB" id="275227at2759"/>
<dbReference type="KEGG" id="glz:GLAREA_00428"/>
<dbReference type="Proteomes" id="UP000016922">
    <property type="component" value="Unassembled WGS sequence"/>
</dbReference>
<dbReference type="GO" id="GO:0004784">
    <property type="term" value="F:superoxide dismutase activity"/>
    <property type="evidence" value="ECO:0007669"/>
    <property type="project" value="InterPro"/>
</dbReference>
<evidence type="ECO:0000256" key="1">
    <source>
        <dbReference type="ARBA" id="ARBA00037226"/>
    </source>
</evidence>
<evidence type="ECO:0000313" key="4">
    <source>
        <dbReference type="Proteomes" id="UP000016922"/>
    </source>
</evidence>
<evidence type="ECO:0000313" key="3">
    <source>
        <dbReference type="EMBL" id="EPE29268.1"/>
    </source>
</evidence>
<dbReference type="SUPFAM" id="SSF46609">
    <property type="entry name" value="Fe,Mn superoxide dismutase (SOD), N-terminal domain"/>
    <property type="match status" value="1"/>
</dbReference>
<dbReference type="HOGENOM" id="CLU_057349_1_0_1"/>
<feature type="domain" description="Manganese/iron superoxide dismutase C-terminal" evidence="2">
    <location>
        <begin position="117"/>
        <end position="172"/>
    </location>
</feature>
<sequence>MLRPTLVPRIGRALFTQSRRSIQTVPPLAHDFRNGVPNLLSPGGFDLAWTQYQSYLVEKLNATTAGLDLASCKPKDIILKTARDPSAAAIFNYASMAHNNHFFFSCLSPNKTAMPATLKHKLEQSFSSINTLEREIVLMASSMFGPGFVWLMQTKDGKFSLLNTYLGGTPYPQAHYRQQPVDMNTEDPNVPESVRRKLRMNPVNTVGAHGVNSKDRIPPGATDLTPVLCINTWEHVFIQDYGFGAGGVGGKRAYAEAWWTAIDWNVVAANSSLQSTEFER</sequence>
<dbReference type="PANTHER" id="PTHR43595">
    <property type="entry name" value="37S RIBOSOMAL PROTEIN S26, MITOCHONDRIAL"/>
    <property type="match status" value="1"/>
</dbReference>
<dbReference type="STRING" id="1116229.S3DS54"/>
<dbReference type="GeneID" id="19459486"/>
<dbReference type="InterPro" id="IPR036314">
    <property type="entry name" value="SOD_C_sf"/>
</dbReference>
<dbReference type="SUPFAM" id="SSF54719">
    <property type="entry name" value="Fe,Mn superoxide dismutase (SOD), C-terminal domain"/>
    <property type="match status" value="1"/>
</dbReference>
<dbReference type="OMA" id="MTAREPN"/>
<dbReference type="Gene3D" id="3.55.40.20">
    <property type="entry name" value="Iron/manganese superoxide dismutase, C-terminal domain"/>
    <property type="match status" value="1"/>
</dbReference>
<dbReference type="eggNOG" id="KOG0876">
    <property type="taxonomic scope" value="Eukaryota"/>
</dbReference>
<accession>S3DS54</accession>
<dbReference type="EMBL" id="KE145367">
    <property type="protein sequence ID" value="EPE29268.1"/>
    <property type="molecule type" value="Genomic_DNA"/>
</dbReference>
<evidence type="ECO:0000259" key="2">
    <source>
        <dbReference type="Pfam" id="PF02777"/>
    </source>
</evidence>
<dbReference type="GO" id="GO:0005737">
    <property type="term" value="C:cytoplasm"/>
    <property type="evidence" value="ECO:0007669"/>
    <property type="project" value="TreeGrafter"/>
</dbReference>
<reference evidence="3 4" key="1">
    <citation type="journal article" date="2013" name="BMC Genomics">
        <title>Genomics-driven discovery of the pneumocandin biosynthetic gene cluster in the fungus Glarea lozoyensis.</title>
        <authorList>
            <person name="Chen L."/>
            <person name="Yue Q."/>
            <person name="Zhang X."/>
            <person name="Xiang M."/>
            <person name="Wang C."/>
            <person name="Li S."/>
            <person name="Che Y."/>
            <person name="Ortiz-Lopez F.J."/>
            <person name="Bills G.F."/>
            <person name="Liu X."/>
            <person name="An Z."/>
        </authorList>
    </citation>
    <scope>NUCLEOTIDE SEQUENCE [LARGE SCALE GENOMIC DNA]</scope>
    <source>
        <strain evidence="4">ATCC 20868 / MF5171</strain>
    </source>
</reference>
<dbReference type="InterPro" id="IPR019832">
    <property type="entry name" value="Mn/Fe_SOD_C"/>
</dbReference>
<comment type="function">
    <text evidence="1">Component of the mitochondrial ribosome (mitoribosome), a dedicated translation machinery responsible for the synthesis of mitochondrial genome-encoded proteins, including at least some of the essential transmembrane subunits of the mitochondrial respiratory chain. The mitoribosomes are attached to the mitochondrial inner membrane and translation products are cotranslationally integrated into the membrane.</text>
</comment>
<protein>
    <submittedName>
        <fullName evidence="3">Fe,Mn superoxide dismutase (SOD), C-terminal</fullName>
    </submittedName>
</protein>
<dbReference type="PANTHER" id="PTHR43595:SF2">
    <property type="entry name" value="SMALL RIBOSOMAL SUBUNIT PROTEIN MS42"/>
    <property type="match status" value="1"/>
</dbReference>
<organism evidence="3 4">
    <name type="scientific">Glarea lozoyensis (strain ATCC 20868 / MF5171)</name>
    <dbReference type="NCBI Taxonomy" id="1116229"/>
    <lineage>
        <taxon>Eukaryota</taxon>
        <taxon>Fungi</taxon>
        <taxon>Dikarya</taxon>
        <taxon>Ascomycota</taxon>
        <taxon>Pezizomycotina</taxon>
        <taxon>Leotiomycetes</taxon>
        <taxon>Helotiales</taxon>
        <taxon>Helotiaceae</taxon>
        <taxon>Glarea</taxon>
    </lineage>
</organism>
<dbReference type="AlphaFoldDB" id="S3DS54"/>
<keyword evidence="4" id="KW-1185">Reference proteome</keyword>
<dbReference type="RefSeq" id="XP_008083377.1">
    <property type="nucleotide sequence ID" value="XM_008085186.1"/>
</dbReference>